<name>A0A0P0LXE6_ENTCL</name>
<dbReference type="InterPro" id="IPR010982">
    <property type="entry name" value="Lambda_DNA-bd_dom_sf"/>
</dbReference>
<dbReference type="PROSITE" id="PS50943">
    <property type="entry name" value="HTH_CROC1"/>
    <property type="match status" value="1"/>
</dbReference>
<sequence length="73" mass="8317">MNNQPSEVKRLRVKAGLTQSKAAELFGMSLSNWQRKESITGRVVPITASEFILLQLMAGEHPEYILCKRNEDR</sequence>
<keyword evidence="2" id="KW-0614">Plasmid</keyword>
<dbReference type="CDD" id="cd00093">
    <property type="entry name" value="HTH_XRE"/>
    <property type="match status" value="1"/>
</dbReference>
<dbReference type="SUPFAM" id="SSF47413">
    <property type="entry name" value="lambda repressor-like DNA-binding domains"/>
    <property type="match status" value="1"/>
</dbReference>
<dbReference type="Gene3D" id="1.10.260.40">
    <property type="entry name" value="lambda repressor-like DNA-binding domains"/>
    <property type="match status" value="1"/>
</dbReference>
<dbReference type="EMBL" id="KP726894">
    <property type="protein sequence ID" value="ALK43869.1"/>
    <property type="molecule type" value="Genomic_DNA"/>
</dbReference>
<dbReference type="InterPro" id="IPR001387">
    <property type="entry name" value="Cro/C1-type_HTH"/>
</dbReference>
<evidence type="ECO:0000313" key="2">
    <source>
        <dbReference type="EMBL" id="ALK43869.1"/>
    </source>
</evidence>
<geneLocation type="plasmid" evidence="2">
    <name>pKPC-ECN49</name>
</geneLocation>
<dbReference type="GO" id="GO:0003677">
    <property type="term" value="F:DNA binding"/>
    <property type="evidence" value="ECO:0007669"/>
    <property type="project" value="InterPro"/>
</dbReference>
<proteinExistence type="predicted"/>
<feature type="domain" description="HTH cro/C1-type" evidence="1">
    <location>
        <begin position="8"/>
        <end position="31"/>
    </location>
</feature>
<evidence type="ECO:0000259" key="1">
    <source>
        <dbReference type="PROSITE" id="PS50943"/>
    </source>
</evidence>
<dbReference type="RefSeq" id="WP_020956907.1">
    <property type="nucleotide sequence ID" value="NZ_KP726894.1"/>
</dbReference>
<accession>A0A0P0LXE6</accession>
<protein>
    <recommendedName>
        <fullName evidence="1">HTH cro/C1-type domain-containing protein</fullName>
    </recommendedName>
</protein>
<organism evidence="2">
    <name type="scientific">Enterobacter cloacae</name>
    <dbReference type="NCBI Taxonomy" id="550"/>
    <lineage>
        <taxon>Bacteria</taxon>
        <taxon>Pseudomonadati</taxon>
        <taxon>Pseudomonadota</taxon>
        <taxon>Gammaproteobacteria</taxon>
        <taxon>Enterobacterales</taxon>
        <taxon>Enterobacteriaceae</taxon>
        <taxon>Enterobacter</taxon>
        <taxon>Enterobacter cloacae complex</taxon>
    </lineage>
</organism>
<reference evidence="2" key="1">
    <citation type="submission" date="2015-01" db="EMBL/GenBank/DDBJ databases">
        <authorList>
            <person name="Zhao X.J."/>
            <person name="Ma P."/>
        </authorList>
    </citation>
    <scope>NUCLEOTIDE SEQUENCE</scope>
    <source>
        <strain evidence="2">ECN49</strain>
        <plasmid evidence="2">pKPC-ECN49</plasmid>
    </source>
</reference>
<dbReference type="AlphaFoldDB" id="A0A0P0LXE6"/>